<dbReference type="InterPro" id="IPR018307">
    <property type="entry name" value="ABL9/DENND6_dom"/>
</dbReference>
<evidence type="ECO:0000256" key="1">
    <source>
        <dbReference type="ARBA" id="ARBA00038178"/>
    </source>
</evidence>
<dbReference type="PANTHER" id="PTHR31017:SF1">
    <property type="entry name" value="LATE SECRETORY PATHWAY PROTEIN AVL9 HOMOLOG"/>
    <property type="match status" value="1"/>
</dbReference>
<dbReference type="Proteomes" id="UP000663838">
    <property type="component" value="Unassembled WGS sequence"/>
</dbReference>
<protein>
    <recommendedName>
        <fullName evidence="3">UDENN domain-containing protein</fullName>
    </recommendedName>
</protein>
<feature type="domain" description="UDENN" evidence="3">
    <location>
        <begin position="15"/>
        <end position="486"/>
    </location>
</feature>
<dbReference type="EMBL" id="CAJNYV010000049">
    <property type="protein sequence ID" value="CAF3333360.1"/>
    <property type="molecule type" value="Genomic_DNA"/>
</dbReference>
<dbReference type="InterPro" id="IPR051731">
    <property type="entry name" value="DENND11/AVL9_GEFs"/>
</dbReference>
<organism evidence="4 6">
    <name type="scientific">Rotaria socialis</name>
    <dbReference type="NCBI Taxonomy" id="392032"/>
    <lineage>
        <taxon>Eukaryota</taxon>
        <taxon>Metazoa</taxon>
        <taxon>Spiralia</taxon>
        <taxon>Gnathifera</taxon>
        <taxon>Rotifera</taxon>
        <taxon>Eurotatoria</taxon>
        <taxon>Bdelloidea</taxon>
        <taxon>Philodinida</taxon>
        <taxon>Philodinidae</taxon>
        <taxon>Rotaria</taxon>
    </lineage>
</organism>
<dbReference type="AlphaFoldDB" id="A0A817UBD0"/>
<dbReference type="GO" id="GO:0005737">
    <property type="term" value="C:cytoplasm"/>
    <property type="evidence" value="ECO:0007669"/>
    <property type="project" value="TreeGrafter"/>
</dbReference>
<evidence type="ECO:0000256" key="2">
    <source>
        <dbReference type="SAM" id="MobiDB-lite"/>
    </source>
</evidence>
<reference evidence="4" key="1">
    <citation type="submission" date="2021-02" db="EMBL/GenBank/DDBJ databases">
        <authorList>
            <person name="Nowell W R."/>
        </authorList>
    </citation>
    <scope>NUCLEOTIDE SEQUENCE</scope>
</reference>
<name>A0A817UBD0_9BILA</name>
<dbReference type="EMBL" id="CAJOBS010002298">
    <property type="protein sequence ID" value="CAF4805492.1"/>
    <property type="molecule type" value="Genomic_DNA"/>
</dbReference>
<gene>
    <name evidence="4" type="ORF">KIK155_LOCUS1939</name>
    <name evidence="5" type="ORF">TOA249_LOCUS23638</name>
</gene>
<sequence>MLNEENLSCEKSFVVHLIIIGFHHKKGHQIEYSYPLLNEPIDERWSNIGGLALPDGAHNRNKDLIYFHVPSIEQDQYSNKTLFGIASYRQIDANTVINKEADVTRNSIQKSVCLILRKPVYGNISEELEMLTEKYFQEKNFNERKPFEDFVDKLNKNPPEFDLKYYSARDLVIRYRRRTLILFKLILLQRKVLFILSPIQNLVQTIMNLVSLIPGIIETGLNECTFIDDKNYIENNFELNENEDIVFDRNINKQLDFDNIKLKTLKISDNNEPEEEDEDDDDDDEEDEIKNNKINLLKRATSITNKLTDTFNRLTTNNSVSIEINNEENFASFDQCQFSYELFKKNNLLYPYLSIHSLDIINNKNVNSYIIGASNGLFRQQNNLDFILIDNDEDFQILSSELKQQLQLTTADLRFTQLFEDSQSNVKTEEEIRRLFKIYFLSLLSVARTPNDQGINDFNSSFMKSFQSTNAFHLWQSKGPYPHMDQIPARHPQSGQLNVTDVKLRVAHALDDTETGRKLKNALEDTSQFMGDKSRAASKVLGQAKNSIFSSLVGTINQGKQWLAKNPSSS</sequence>
<dbReference type="PANTHER" id="PTHR31017">
    <property type="entry name" value="LATE SECRETORY PATHWAY PROTEIN AVL9-RELATED"/>
    <property type="match status" value="1"/>
</dbReference>
<proteinExistence type="inferred from homology"/>
<evidence type="ECO:0000259" key="3">
    <source>
        <dbReference type="PROSITE" id="PS50211"/>
    </source>
</evidence>
<dbReference type="Pfam" id="PF09794">
    <property type="entry name" value="Avl9"/>
    <property type="match status" value="1"/>
</dbReference>
<feature type="region of interest" description="Disordered" evidence="2">
    <location>
        <begin position="268"/>
        <end position="287"/>
    </location>
</feature>
<accession>A0A817UBD0</accession>
<evidence type="ECO:0000313" key="4">
    <source>
        <dbReference type="EMBL" id="CAF3333360.1"/>
    </source>
</evidence>
<dbReference type="InterPro" id="IPR037516">
    <property type="entry name" value="Tripartite_DENN"/>
</dbReference>
<dbReference type="PROSITE" id="PS50211">
    <property type="entry name" value="DENN"/>
    <property type="match status" value="1"/>
</dbReference>
<comment type="similarity">
    <text evidence="1">Belongs to the AVL9 family.</text>
</comment>
<evidence type="ECO:0000313" key="6">
    <source>
        <dbReference type="Proteomes" id="UP000663865"/>
    </source>
</evidence>
<comment type="caution">
    <text evidence="4">The sequence shown here is derived from an EMBL/GenBank/DDBJ whole genome shotgun (WGS) entry which is preliminary data.</text>
</comment>
<dbReference type="Proteomes" id="UP000663865">
    <property type="component" value="Unassembled WGS sequence"/>
</dbReference>
<feature type="compositionally biased region" description="Acidic residues" evidence="2">
    <location>
        <begin position="271"/>
        <end position="287"/>
    </location>
</feature>
<evidence type="ECO:0000313" key="5">
    <source>
        <dbReference type="EMBL" id="CAF4805492.1"/>
    </source>
</evidence>